<comment type="caution">
    <text evidence="2">The sequence shown here is derived from an EMBL/GenBank/DDBJ whole genome shotgun (WGS) entry which is preliminary data.</text>
</comment>
<keyword evidence="3" id="KW-1185">Reference proteome</keyword>
<dbReference type="Proteomes" id="UP000314294">
    <property type="component" value="Unassembled WGS sequence"/>
</dbReference>
<reference evidence="2 3" key="1">
    <citation type="submission" date="2019-03" db="EMBL/GenBank/DDBJ databases">
        <title>First draft genome of Liparis tanakae, snailfish: a comprehensive survey of snailfish specific genes.</title>
        <authorList>
            <person name="Kim W."/>
            <person name="Song I."/>
            <person name="Jeong J.-H."/>
            <person name="Kim D."/>
            <person name="Kim S."/>
            <person name="Ryu S."/>
            <person name="Song J.Y."/>
            <person name="Lee S.K."/>
        </authorList>
    </citation>
    <scope>NUCLEOTIDE SEQUENCE [LARGE SCALE GENOMIC DNA]</scope>
    <source>
        <tissue evidence="2">Muscle</tissue>
    </source>
</reference>
<proteinExistence type="predicted"/>
<feature type="region of interest" description="Disordered" evidence="1">
    <location>
        <begin position="20"/>
        <end position="88"/>
    </location>
</feature>
<name>A0A4Z2H098_9TELE</name>
<organism evidence="2 3">
    <name type="scientific">Liparis tanakae</name>
    <name type="common">Tanaka's snailfish</name>
    <dbReference type="NCBI Taxonomy" id="230148"/>
    <lineage>
        <taxon>Eukaryota</taxon>
        <taxon>Metazoa</taxon>
        <taxon>Chordata</taxon>
        <taxon>Craniata</taxon>
        <taxon>Vertebrata</taxon>
        <taxon>Euteleostomi</taxon>
        <taxon>Actinopterygii</taxon>
        <taxon>Neopterygii</taxon>
        <taxon>Teleostei</taxon>
        <taxon>Neoteleostei</taxon>
        <taxon>Acanthomorphata</taxon>
        <taxon>Eupercaria</taxon>
        <taxon>Perciformes</taxon>
        <taxon>Cottioidei</taxon>
        <taxon>Cottales</taxon>
        <taxon>Liparidae</taxon>
        <taxon>Liparis</taxon>
    </lineage>
</organism>
<feature type="compositionally biased region" description="Polar residues" evidence="1">
    <location>
        <begin position="20"/>
        <end position="29"/>
    </location>
</feature>
<evidence type="ECO:0000313" key="2">
    <source>
        <dbReference type="EMBL" id="TNN58264.1"/>
    </source>
</evidence>
<protein>
    <submittedName>
        <fullName evidence="2">Uncharacterized protein</fullName>
    </submittedName>
</protein>
<evidence type="ECO:0000256" key="1">
    <source>
        <dbReference type="SAM" id="MobiDB-lite"/>
    </source>
</evidence>
<sequence length="88" mass="9852">MGASSRRDLLCDTRTSSATFHTPEVTKQSWKLKWPGKRREGKRASEPQSLRAFPAADPDTEGDLKSYARPRGQLERPPCTRCPKSAAH</sequence>
<dbReference type="AlphaFoldDB" id="A0A4Z2H098"/>
<dbReference type="EMBL" id="SRLO01000384">
    <property type="protein sequence ID" value="TNN58264.1"/>
    <property type="molecule type" value="Genomic_DNA"/>
</dbReference>
<gene>
    <name evidence="2" type="ORF">EYF80_031504</name>
</gene>
<accession>A0A4Z2H098</accession>
<evidence type="ECO:0000313" key="3">
    <source>
        <dbReference type="Proteomes" id="UP000314294"/>
    </source>
</evidence>